<name>A0A6M5YRU0_9BACT</name>
<keyword evidence="4" id="KW-1185">Reference proteome</keyword>
<dbReference type="InterPro" id="IPR050879">
    <property type="entry name" value="Acyltransferase_3"/>
</dbReference>
<feature type="transmembrane region" description="Helical" evidence="1">
    <location>
        <begin position="246"/>
        <end position="267"/>
    </location>
</feature>
<keyword evidence="1" id="KW-1133">Transmembrane helix</keyword>
<evidence type="ECO:0000259" key="2">
    <source>
        <dbReference type="Pfam" id="PF01757"/>
    </source>
</evidence>
<protein>
    <recommendedName>
        <fullName evidence="2">Acyltransferase 3 domain-containing protein</fullName>
    </recommendedName>
</protein>
<dbReference type="PANTHER" id="PTHR23028">
    <property type="entry name" value="ACETYLTRANSFERASE"/>
    <property type="match status" value="1"/>
</dbReference>
<evidence type="ECO:0000256" key="1">
    <source>
        <dbReference type="SAM" id="Phobius"/>
    </source>
</evidence>
<keyword evidence="1" id="KW-0472">Membrane</keyword>
<feature type="transmembrane region" description="Helical" evidence="1">
    <location>
        <begin position="415"/>
        <end position="432"/>
    </location>
</feature>
<dbReference type="EMBL" id="CP053452">
    <property type="protein sequence ID" value="QJW95692.1"/>
    <property type="molecule type" value="Genomic_DNA"/>
</dbReference>
<proteinExistence type="predicted"/>
<feature type="transmembrane region" description="Helical" evidence="1">
    <location>
        <begin position="190"/>
        <end position="210"/>
    </location>
</feature>
<dbReference type="Proteomes" id="UP000503447">
    <property type="component" value="Chromosome"/>
</dbReference>
<feature type="transmembrane region" description="Helical" evidence="1">
    <location>
        <begin position="117"/>
        <end position="134"/>
    </location>
</feature>
<reference evidence="4" key="1">
    <citation type="submission" date="2020-05" db="EMBL/GenBank/DDBJ databases">
        <title>Frigoriglobus tundricola gen. nov., sp. nov., a psychrotolerant cellulolytic planctomycete of the family Gemmataceae with two divergent copies of 16S rRNA gene.</title>
        <authorList>
            <person name="Kulichevskaya I.S."/>
            <person name="Ivanova A.A."/>
            <person name="Naumoff D.G."/>
            <person name="Beletsky A.V."/>
            <person name="Rijpstra W.I.C."/>
            <person name="Sinninghe Damste J.S."/>
            <person name="Mardanov A.V."/>
            <person name="Ravin N.V."/>
            <person name="Dedysh S.N."/>
        </authorList>
    </citation>
    <scope>NUCLEOTIDE SEQUENCE [LARGE SCALE GENOMIC DNA]</scope>
    <source>
        <strain evidence="4">PL17</strain>
    </source>
</reference>
<dbReference type="AlphaFoldDB" id="A0A6M5YRU0"/>
<dbReference type="GO" id="GO:0016747">
    <property type="term" value="F:acyltransferase activity, transferring groups other than amino-acyl groups"/>
    <property type="evidence" value="ECO:0007669"/>
    <property type="project" value="InterPro"/>
</dbReference>
<keyword evidence="1" id="KW-0812">Transmembrane</keyword>
<dbReference type="GO" id="GO:0016020">
    <property type="term" value="C:membrane"/>
    <property type="evidence" value="ECO:0007669"/>
    <property type="project" value="TreeGrafter"/>
</dbReference>
<feature type="domain" description="Acyltransferase 3" evidence="2">
    <location>
        <begin position="117"/>
        <end position="461"/>
    </location>
</feature>
<feature type="transmembrane region" description="Helical" evidence="1">
    <location>
        <begin position="444"/>
        <end position="464"/>
    </location>
</feature>
<evidence type="ECO:0000313" key="3">
    <source>
        <dbReference type="EMBL" id="QJW95692.1"/>
    </source>
</evidence>
<organism evidence="3 4">
    <name type="scientific">Frigoriglobus tundricola</name>
    <dbReference type="NCBI Taxonomy" id="2774151"/>
    <lineage>
        <taxon>Bacteria</taxon>
        <taxon>Pseudomonadati</taxon>
        <taxon>Planctomycetota</taxon>
        <taxon>Planctomycetia</taxon>
        <taxon>Gemmatales</taxon>
        <taxon>Gemmataceae</taxon>
        <taxon>Frigoriglobus</taxon>
    </lineage>
</organism>
<accession>A0A6M5YRU0</accession>
<dbReference type="KEGG" id="ftj:FTUN_3246"/>
<sequence>MVRALRLARLSTALVSHRVLTPDPTTVADRASRPGRRADLLVGGSISAGGSGAKQKARVVSIAQPNQQFALNFGADYVDEGGAPAPFTVTAGGAERGAPYEVSMSLRRDQLPAVTPLRFPAAFVVFVVHAWMYFKGSDRLTFVLPQHHLAAGVEFFFLLSGFILTYNYLDEFRRPTRRAVWNFYVARWARIYPVHVLTALAALPTTVALIRQGHIHDPAAVAVTHLFLVQSFVPITSSGVNAFNGVSWSLSVECCFYLVLPLLIPALTTGSRVRRGAVLLLVLAPWLAAVAAVLGAFTMPVWLNAYRLPPVRMVDFVVGILLGLWWCKRNPGLTVERGPVGRATVAEVAAVVGLGLWGWECARIMDGSPREWAVAWTGVYLPPFAVCLWVFARGGGLVSRVLASGPLTYLGEISYAFYMIHIPVFLAFIRYGGRIRFLSWEWKWQWAAVGVTTFALAVACYHLYEIPLRDRLRKRLSIRKPVPQPVAVPEAPARRAA</sequence>
<dbReference type="InterPro" id="IPR002656">
    <property type="entry name" value="Acyl_transf_3_dom"/>
</dbReference>
<feature type="transmembrane region" description="Helical" evidence="1">
    <location>
        <begin position="379"/>
        <end position="403"/>
    </location>
</feature>
<evidence type="ECO:0000313" key="4">
    <source>
        <dbReference type="Proteomes" id="UP000503447"/>
    </source>
</evidence>
<feature type="transmembrane region" description="Helical" evidence="1">
    <location>
        <begin position="279"/>
        <end position="303"/>
    </location>
</feature>
<feature type="transmembrane region" description="Helical" evidence="1">
    <location>
        <begin position="149"/>
        <end position="169"/>
    </location>
</feature>
<dbReference type="PANTHER" id="PTHR23028:SF53">
    <property type="entry name" value="ACYL_TRANSF_3 DOMAIN-CONTAINING PROTEIN"/>
    <property type="match status" value="1"/>
</dbReference>
<gene>
    <name evidence="3" type="ORF">FTUN_3246</name>
</gene>
<feature type="transmembrane region" description="Helical" evidence="1">
    <location>
        <begin position="339"/>
        <end position="359"/>
    </location>
</feature>
<feature type="transmembrane region" description="Helical" evidence="1">
    <location>
        <begin position="309"/>
        <end position="327"/>
    </location>
</feature>
<dbReference type="Pfam" id="PF01757">
    <property type="entry name" value="Acyl_transf_3"/>
    <property type="match status" value="1"/>
</dbReference>
<dbReference type="GO" id="GO:0009103">
    <property type="term" value="P:lipopolysaccharide biosynthetic process"/>
    <property type="evidence" value="ECO:0007669"/>
    <property type="project" value="TreeGrafter"/>
</dbReference>